<dbReference type="PROSITE" id="PS50005">
    <property type="entry name" value="TPR"/>
    <property type="match status" value="1"/>
</dbReference>
<dbReference type="InterPro" id="IPR019734">
    <property type="entry name" value="TPR_rpt"/>
</dbReference>
<dbReference type="Pfam" id="PF13432">
    <property type="entry name" value="TPR_16"/>
    <property type="match status" value="1"/>
</dbReference>
<evidence type="ECO:0000313" key="3">
    <source>
        <dbReference type="Proteomes" id="UP000515211"/>
    </source>
</evidence>
<reference evidence="3" key="1">
    <citation type="journal article" date="2016" name="Nat. Genet.">
        <title>The genome sequences of Arachis duranensis and Arachis ipaensis, the diploid ancestors of cultivated peanut.</title>
        <authorList>
            <person name="Bertioli D.J."/>
            <person name="Cannon S.B."/>
            <person name="Froenicke L."/>
            <person name="Huang G."/>
            <person name="Farmer A.D."/>
            <person name="Cannon E.K."/>
            <person name="Liu X."/>
            <person name="Gao D."/>
            <person name="Clevenger J."/>
            <person name="Dash S."/>
            <person name="Ren L."/>
            <person name="Moretzsohn M.C."/>
            <person name="Shirasawa K."/>
            <person name="Huang W."/>
            <person name="Vidigal B."/>
            <person name="Abernathy B."/>
            <person name="Chu Y."/>
            <person name="Niederhuth C.E."/>
            <person name="Umale P."/>
            <person name="Araujo A.C."/>
            <person name="Kozik A."/>
            <person name="Kim K.D."/>
            <person name="Burow M.D."/>
            <person name="Varshney R.K."/>
            <person name="Wang X."/>
            <person name="Zhang X."/>
            <person name="Barkley N."/>
            <person name="Guimaraes P.M."/>
            <person name="Isobe S."/>
            <person name="Guo B."/>
            <person name="Liao B."/>
            <person name="Stalker H.T."/>
            <person name="Schmitz R.J."/>
            <person name="Scheffler B.E."/>
            <person name="Leal-Bertioli S.C."/>
            <person name="Xun X."/>
            <person name="Jackson S.A."/>
            <person name="Michelmore R."/>
            <person name="Ozias-Akins P."/>
        </authorList>
    </citation>
    <scope>NUCLEOTIDE SEQUENCE [LARGE SCALE GENOMIC DNA]</scope>
    <source>
        <strain evidence="3">cv. V14167</strain>
    </source>
</reference>
<evidence type="ECO:0000313" key="4">
    <source>
        <dbReference type="RefSeq" id="XP_020990912.1"/>
    </source>
</evidence>
<dbReference type="GO" id="GO:0009535">
    <property type="term" value="C:chloroplast thylakoid membrane"/>
    <property type="evidence" value="ECO:0007669"/>
    <property type="project" value="TreeGrafter"/>
</dbReference>
<dbReference type="Proteomes" id="UP000515211">
    <property type="component" value="Chromosome 2"/>
</dbReference>
<feature type="region of interest" description="Disordered" evidence="2">
    <location>
        <begin position="134"/>
        <end position="163"/>
    </location>
</feature>
<proteinExistence type="predicted"/>
<dbReference type="RefSeq" id="XP_020990912.1">
    <property type="nucleotide sequence ID" value="XM_021135253.2"/>
</dbReference>
<dbReference type="PANTHER" id="PTHR26312:SF67">
    <property type="entry name" value="PROTEIN SLOW GREEN 1, CHLOROPLASTIC"/>
    <property type="match status" value="1"/>
</dbReference>
<reference evidence="4" key="2">
    <citation type="submission" date="2025-08" db="UniProtKB">
        <authorList>
            <consortium name="RefSeq"/>
        </authorList>
    </citation>
    <scope>IDENTIFICATION</scope>
    <source>
        <tissue evidence="4">Whole plant</tissue>
    </source>
</reference>
<dbReference type="Gene3D" id="1.25.40.10">
    <property type="entry name" value="Tetratricopeptide repeat domain"/>
    <property type="match status" value="1"/>
</dbReference>
<evidence type="ECO:0000256" key="1">
    <source>
        <dbReference type="PROSITE-ProRule" id="PRU00339"/>
    </source>
</evidence>
<dbReference type="PANTHER" id="PTHR26312">
    <property type="entry name" value="TETRATRICOPEPTIDE REPEAT PROTEIN 5"/>
    <property type="match status" value="1"/>
</dbReference>
<name>A0A6P5N0S4_ARADU</name>
<dbReference type="SUPFAM" id="SSF48452">
    <property type="entry name" value="TPR-like"/>
    <property type="match status" value="1"/>
</dbReference>
<dbReference type="GeneID" id="107474106"/>
<organism evidence="3 4">
    <name type="scientific">Arachis duranensis</name>
    <name type="common">Wild peanut</name>
    <dbReference type="NCBI Taxonomy" id="130453"/>
    <lineage>
        <taxon>Eukaryota</taxon>
        <taxon>Viridiplantae</taxon>
        <taxon>Streptophyta</taxon>
        <taxon>Embryophyta</taxon>
        <taxon>Tracheophyta</taxon>
        <taxon>Spermatophyta</taxon>
        <taxon>Magnoliopsida</taxon>
        <taxon>eudicotyledons</taxon>
        <taxon>Gunneridae</taxon>
        <taxon>Pentapetalae</taxon>
        <taxon>rosids</taxon>
        <taxon>fabids</taxon>
        <taxon>Fabales</taxon>
        <taxon>Fabaceae</taxon>
        <taxon>Papilionoideae</taxon>
        <taxon>50 kb inversion clade</taxon>
        <taxon>dalbergioids sensu lato</taxon>
        <taxon>Dalbergieae</taxon>
        <taxon>Pterocarpus clade</taxon>
        <taxon>Arachis</taxon>
    </lineage>
</organism>
<evidence type="ECO:0000256" key="2">
    <source>
        <dbReference type="SAM" id="MobiDB-lite"/>
    </source>
</evidence>
<accession>A0A6P5N0S4</accession>
<dbReference type="AlphaFoldDB" id="A0A6P5N0S4"/>
<protein>
    <submittedName>
        <fullName evidence="4">Protein SLOW GREEN 1, chloroplastic isoform X1</fullName>
    </submittedName>
</protein>
<keyword evidence="1" id="KW-0802">TPR repeat</keyword>
<dbReference type="InterPro" id="IPR011990">
    <property type="entry name" value="TPR-like_helical_dom_sf"/>
</dbReference>
<feature type="repeat" description="TPR" evidence="1">
    <location>
        <begin position="307"/>
        <end position="340"/>
    </location>
</feature>
<keyword evidence="3" id="KW-1185">Reference proteome</keyword>
<sequence>MFSSVRISRVEIFSYLPVWQFSIPSSASSMESLFSLKPSHHHHQSLLSLNHHHSTTPFSSVPFLSLPSSSSSSSASFRFSPIKASHSPKNPLTHVTQTLNPFFSPILKSACIAAALFLMRLHFNSPALAAAVTAAPQPPSPATESSPEDASGEEKVSGEENSTVEDLQSLIEAKIRERKFDEAVPMVDRLIEIEPEELDWPLLKAHLRARNNDHAVARNLFEEVLKRDPYNVIALHGLLVAAFELKEPTKDFMPRFEEAVKFLEKEERDSEARDLKLLIAQVKVLEGELSSALKVYEDLVTKEPKDFRPYLCKGVVYTMMKKKDEAERQFEKFRELVPEDHHHKDYFEDNANVFLQKLEQKKEAALKSMFVGDLLILMTSEGFSCVHYRLQCMVGSYCAYSSYSLVALLAQL</sequence>
<gene>
    <name evidence="4" type="primary">LOC107474106</name>
</gene>